<gene>
    <name evidence="1" type="ORF">Zmor_024859</name>
</gene>
<protein>
    <submittedName>
        <fullName evidence="1">Uncharacterized protein</fullName>
    </submittedName>
</protein>
<organism evidence="1 2">
    <name type="scientific">Zophobas morio</name>
    <dbReference type="NCBI Taxonomy" id="2755281"/>
    <lineage>
        <taxon>Eukaryota</taxon>
        <taxon>Metazoa</taxon>
        <taxon>Ecdysozoa</taxon>
        <taxon>Arthropoda</taxon>
        <taxon>Hexapoda</taxon>
        <taxon>Insecta</taxon>
        <taxon>Pterygota</taxon>
        <taxon>Neoptera</taxon>
        <taxon>Endopterygota</taxon>
        <taxon>Coleoptera</taxon>
        <taxon>Polyphaga</taxon>
        <taxon>Cucujiformia</taxon>
        <taxon>Tenebrionidae</taxon>
        <taxon>Zophobas</taxon>
    </lineage>
</organism>
<proteinExistence type="predicted"/>
<dbReference type="AlphaFoldDB" id="A0AA38M403"/>
<keyword evidence="2" id="KW-1185">Reference proteome</keyword>
<evidence type="ECO:0000313" key="1">
    <source>
        <dbReference type="EMBL" id="KAJ3642039.1"/>
    </source>
</evidence>
<dbReference type="Proteomes" id="UP001168821">
    <property type="component" value="Unassembled WGS sequence"/>
</dbReference>
<reference evidence="1" key="1">
    <citation type="journal article" date="2023" name="G3 (Bethesda)">
        <title>Whole genome assemblies of Zophobas morio and Tenebrio molitor.</title>
        <authorList>
            <person name="Kaur S."/>
            <person name="Stinson S.A."/>
            <person name="diCenzo G.C."/>
        </authorList>
    </citation>
    <scope>NUCLEOTIDE SEQUENCE</scope>
    <source>
        <strain evidence="1">QUZm001</strain>
    </source>
</reference>
<sequence length="82" mass="8808">MDFICVAMIGDSSSITAAGWRSLKKSLEAEVAMGAPDKSRTGEGTKTVRRLGEGGISHYSVVRRKSFITNKQETTMDLVGKG</sequence>
<dbReference type="EMBL" id="JALNTZ010000008">
    <property type="protein sequence ID" value="KAJ3642039.1"/>
    <property type="molecule type" value="Genomic_DNA"/>
</dbReference>
<evidence type="ECO:0000313" key="2">
    <source>
        <dbReference type="Proteomes" id="UP001168821"/>
    </source>
</evidence>
<name>A0AA38M403_9CUCU</name>
<accession>A0AA38M403</accession>
<comment type="caution">
    <text evidence="1">The sequence shown here is derived from an EMBL/GenBank/DDBJ whole genome shotgun (WGS) entry which is preliminary data.</text>
</comment>